<reference evidence="1 2" key="1">
    <citation type="submission" date="2014-06" db="EMBL/GenBank/DDBJ databases">
        <title>Evolutionary Origins and Diversification of the Mycorrhizal Mutualists.</title>
        <authorList>
            <consortium name="DOE Joint Genome Institute"/>
            <consortium name="Mycorrhizal Genomics Consortium"/>
            <person name="Kohler A."/>
            <person name="Kuo A."/>
            <person name="Nagy L.G."/>
            <person name="Floudas D."/>
            <person name="Copeland A."/>
            <person name="Barry K.W."/>
            <person name="Cichocki N."/>
            <person name="Veneault-Fourrey C."/>
            <person name="LaButti K."/>
            <person name="Lindquist E.A."/>
            <person name="Lipzen A."/>
            <person name="Lundell T."/>
            <person name="Morin E."/>
            <person name="Murat C."/>
            <person name="Riley R."/>
            <person name="Ohm R."/>
            <person name="Sun H."/>
            <person name="Tunlid A."/>
            <person name="Henrissat B."/>
            <person name="Grigoriev I.V."/>
            <person name="Hibbett D.S."/>
            <person name="Martin F."/>
        </authorList>
    </citation>
    <scope>NUCLEOTIDE SEQUENCE [LARGE SCALE GENOMIC DNA]</scope>
    <source>
        <strain evidence="1 2">SS14</strain>
    </source>
</reference>
<sequence length="56" mass="6314">GYIRQGDRLERTFVAIPARLATHLCFDFTIPILARDFDVHIHMQQGSDAPLGSCSR</sequence>
<dbReference type="EMBL" id="KN837398">
    <property type="protein sequence ID" value="KIJ25805.1"/>
    <property type="molecule type" value="Genomic_DNA"/>
</dbReference>
<protein>
    <submittedName>
        <fullName evidence="1">Uncharacterized protein</fullName>
    </submittedName>
</protein>
<evidence type="ECO:0000313" key="2">
    <source>
        <dbReference type="Proteomes" id="UP000054279"/>
    </source>
</evidence>
<evidence type="ECO:0000313" key="1">
    <source>
        <dbReference type="EMBL" id="KIJ25805.1"/>
    </source>
</evidence>
<gene>
    <name evidence="1" type="ORF">M422DRAFT_38480</name>
</gene>
<accession>A0A0C9UKN5</accession>
<dbReference type="Proteomes" id="UP000054279">
    <property type="component" value="Unassembled WGS sequence"/>
</dbReference>
<organism evidence="1 2">
    <name type="scientific">Sphaerobolus stellatus (strain SS14)</name>
    <dbReference type="NCBI Taxonomy" id="990650"/>
    <lineage>
        <taxon>Eukaryota</taxon>
        <taxon>Fungi</taxon>
        <taxon>Dikarya</taxon>
        <taxon>Basidiomycota</taxon>
        <taxon>Agaricomycotina</taxon>
        <taxon>Agaricomycetes</taxon>
        <taxon>Phallomycetidae</taxon>
        <taxon>Geastrales</taxon>
        <taxon>Sphaerobolaceae</taxon>
        <taxon>Sphaerobolus</taxon>
    </lineage>
</organism>
<dbReference type="HOGENOM" id="CLU_3020117_0_0_1"/>
<proteinExistence type="predicted"/>
<feature type="non-terminal residue" evidence="1">
    <location>
        <position position="1"/>
    </location>
</feature>
<dbReference type="AlphaFoldDB" id="A0A0C9UKN5"/>
<name>A0A0C9UKN5_SPHS4</name>
<keyword evidence="2" id="KW-1185">Reference proteome</keyword>